<gene>
    <name evidence="17" type="ORF">E2562_015812</name>
</gene>
<sequence length="871" mass="93558">MERRPDDDDDDRTVPLLEPKPAANDGAGGGRKQEEEEEEEVGSLGRRVVEESKKLWVVAGPSICARFSSFGVTVISQAFIGHIGATELAAYALVSTVLMRFSNGILLGMASALETLCGQSYGAKQYHMLGIFLQRSWIVLFCCAVILLPVYLFTTPLLIALGQDPEISLVAGTISLWYIPVMFSYVWGFTLQMYLQAQSKNMIVTYLALLSLGLHLFLSWLMTVNFHLGLAGVMGSMVIAFWIPIFGQLAFVFFGGCPLTWTGFSYSAFSDLGAIIKLSLSSGVMLCLELWYNTILVLLTGYMHNAEVALDALSICLNINGWEMMISIGFLAATGVRVANELGAGSARRAKFAIFNVVTTSFLIGLVLFVLFLVFRGSLAYIFTESNAVADAVADLSLLLAFSILLNSVQPVLSGVAIGSGWQSVVAYVNVTSYYLIGIPLGAILGYVLGFQVKGIWIGMLLGTLVQTVVLLFITLRTDWEKQMAPPVRSVLPVVLLGCGGVGRHLLRHIVSCRPLHANQGVAIRVVGVADSSSLLVADDFHSNGLDDALLTDLCAAKSAGSPLSSLLARGQCQLFNNPEARRKVIDTASVLGKATGLVLVDCSATYDTVGMLKDAVDSGCCVVLANKKPLTCAYEDFEKLVSNFRRIRFESTVGAGLPVIASVTRIIASGDPISCIVGSLSGTLGYVMSELEGGKRFSEVVKTAKSLGYTEPDPRDDLSGMDVARKALILARLLGQRISMENINVESLYPSELGPDAMSTKDFLESGLVQLDKSIEVRVKAASLKGNVLRYVCKIESSGCQVGLQELPKNSALGRLRGSDNVVEIYSRCYESAPLVIQGAGAGNDTTAAGVLADILDLQDLFQRTASLFP</sequence>
<dbReference type="AlphaFoldDB" id="A0A6G1D4G4"/>
<evidence type="ECO:0000313" key="17">
    <source>
        <dbReference type="EMBL" id="KAF0907311.1"/>
    </source>
</evidence>
<evidence type="ECO:0000256" key="8">
    <source>
        <dbReference type="ARBA" id="ARBA00022857"/>
    </source>
</evidence>
<comment type="pathway">
    <text evidence="3 12">Amino-acid biosynthesis; L-methionine biosynthesis via de novo pathway; L-homoserine from L-aspartate: step 3/3.</text>
</comment>
<evidence type="ECO:0000256" key="4">
    <source>
        <dbReference type="ARBA" id="ARBA00010199"/>
    </source>
</evidence>
<dbReference type="Gene3D" id="3.30.360.10">
    <property type="entry name" value="Dihydrodipicolinate Reductase, domain 2"/>
    <property type="match status" value="1"/>
</dbReference>
<feature type="transmembrane region" description="Helical" evidence="15">
    <location>
        <begin position="425"/>
        <end position="449"/>
    </location>
</feature>
<dbReference type="Gene3D" id="3.40.50.720">
    <property type="entry name" value="NAD(P)-binding Rossmann-like Domain"/>
    <property type="match status" value="1"/>
</dbReference>
<keyword evidence="15" id="KW-0472">Membrane</keyword>
<feature type="transmembrane region" description="Helical" evidence="15">
    <location>
        <begin position="137"/>
        <end position="161"/>
    </location>
</feature>
<evidence type="ECO:0000256" key="7">
    <source>
        <dbReference type="ARBA" id="ARBA00022697"/>
    </source>
</evidence>
<dbReference type="GO" id="GO:0016020">
    <property type="term" value="C:membrane"/>
    <property type="evidence" value="ECO:0007669"/>
    <property type="project" value="InterPro"/>
</dbReference>
<proteinExistence type="inferred from homology"/>
<evidence type="ECO:0000256" key="13">
    <source>
        <dbReference type="RuleBase" id="RU004171"/>
    </source>
</evidence>
<dbReference type="InterPro" id="IPR011147">
    <property type="entry name" value="Bifunc_Aspkin/hSer_DH"/>
</dbReference>
<evidence type="ECO:0000256" key="2">
    <source>
        <dbReference type="ARBA" id="ARBA00005056"/>
    </source>
</evidence>
<feature type="transmembrane region" description="Helical" evidence="15">
    <location>
        <begin position="396"/>
        <end position="418"/>
    </location>
</feature>
<dbReference type="FunFam" id="3.40.50.720:FF:000393">
    <property type="entry name" value="Homoserine dehydrogenase"/>
    <property type="match status" value="1"/>
</dbReference>
<dbReference type="FunFam" id="3.30.360.10:FF:000006">
    <property type="entry name" value="Bifunctional aspartokinase/homoserine dehydrogenase"/>
    <property type="match status" value="1"/>
</dbReference>
<dbReference type="GO" id="GO:0004412">
    <property type="term" value="F:homoserine dehydrogenase activity"/>
    <property type="evidence" value="ECO:0007669"/>
    <property type="project" value="UniProtKB-EC"/>
</dbReference>
<evidence type="ECO:0000259" key="16">
    <source>
        <dbReference type="Pfam" id="PF00742"/>
    </source>
</evidence>
<evidence type="ECO:0000256" key="3">
    <source>
        <dbReference type="ARBA" id="ARBA00005062"/>
    </source>
</evidence>
<dbReference type="NCBIfam" id="TIGR00797">
    <property type="entry name" value="matE"/>
    <property type="match status" value="1"/>
</dbReference>
<dbReference type="Proteomes" id="UP000479710">
    <property type="component" value="Unassembled WGS sequence"/>
</dbReference>
<comment type="similarity">
    <text evidence="13">Belongs to the homoserine dehydrogenase family.</text>
</comment>
<keyword evidence="6 12" id="KW-0028">Amino-acid biosynthesis</keyword>
<dbReference type="InterPro" id="IPR019811">
    <property type="entry name" value="HDH_CS"/>
</dbReference>
<dbReference type="UniPathway" id="UPA00051">
    <property type="reaction ID" value="UER00465"/>
</dbReference>
<feature type="transmembrane region" description="Helical" evidence="15">
    <location>
        <begin position="319"/>
        <end position="340"/>
    </location>
</feature>
<evidence type="ECO:0000256" key="9">
    <source>
        <dbReference type="ARBA" id="ARBA00023002"/>
    </source>
</evidence>
<dbReference type="GO" id="GO:0042910">
    <property type="term" value="F:xenobiotic transmembrane transporter activity"/>
    <property type="evidence" value="ECO:0007669"/>
    <property type="project" value="InterPro"/>
</dbReference>
<feature type="transmembrane region" description="Helical" evidence="15">
    <location>
        <begin position="275"/>
        <end position="299"/>
    </location>
</feature>
<dbReference type="SUPFAM" id="SSF55347">
    <property type="entry name" value="Glyceraldehyde-3-phosphate dehydrogenase-like, C-terminal domain"/>
    <property type="match status" value="1"/>
</dbReference>
<dbReference type="PROSITE" id="PS01042">
    <property type="entry name" value="HOMOSER_DHGENASE"/>
    <property type="match status" value="1"/>
</dbReference>
<feature type="transmembrane region" description="Helical" evidence="15">
    <location>
        <begin position="203"/>
        <end position="222"/>
    </location>
</feature>
<dbReference type="GO" id="GO:0009086">
    <property type="term" value="P:methionine biosynthetic process"/>
    <property type="evidence" value="ECO:0007669"/>
    <property type="project" value="UniProtKB-KW"/>
</dbReference>
<feature type="domain" description="Homoserine dehydrogenase catalytic" evidence="16">
    <location>
        <begin position="659"/>
        <end position="857"/>
    </location>
</feature>
<feature type="transmembrane region" description="Helical" evidence="15">
    <location>
        <begin position="352"/>
        <end position="376"/>
    </location>
</feature>
<dbReference type="OrthoDB" id="2126698at2759"/>
<name>A0A6G1D4G4_9ORYZ</name>
<evidence type="ECO:0000256" key="15">
    <source>
        <dbReference type="SAM" id="Phobius"/>
    </source>
</evidence>
<dbReference type="PANTHER" id="PTHR43070:SF3">
    <property type="entry name" value="HOMOSERINE DEHYDROGENASE"/>
    <property type="match status" value="1"/>
</dbReference>
<evidence type="ECO:0000256" key="1">
    <source>
        <dbReference type="ARBA" id="ARBA00001920"/>
    </source>
</evidence>
<dbReference type="Pfam" id="PF00742">
    <property type="entry name" value="Homoserine_dh"/>
    <property type="match status" value="1"/>
</dbReference>
<dbReference type="InterPro" id="IPR045069">
    <property type="entry name" value="MATE_euk"/>
</dbReference>
<comment type="caution">
    <text evidence="17">The sequence shown here is derived from an EMBL/GenBank/DDBJ whole genome shotgun (WGS) entry which is preliminary data.</text>
</comment>
<protein>
    <recommendedName>
        <fullName evidence="5 12">Homoserine dehydrogenase</fullName>
        <ecNumber evidence="5 12">1.1.1.3</ecNumber>
    </recommendedName>
</protein>
<evidence type="ECO:0000256" key="10">
    <source>
        <dbReference type="ARBA" id="ARBA00023167"/>
    </source>
</evidence>
<feature type="region of interest" description="Disordered" evidence="14">
    <location>
        <begin position="1"/>
        <end position="44"/>
    </location>
</feature>
<dbReference type="EMBL" id="SPHZ02000007">
    <property type="protein sequence ID" value="KAF0907311.1"/>
    <property type="molecule type" value="Genomic_DNA"/>
</dbReference>
<comment type="catalytic activity">
    <reaction evidence="11">
        <text>L-homoserine + NADP(+) = L-aspartate 4-semialdehyde + NADPH + H(+)</text>
        <dbReference type="Rhea" id="RHEA:15761"/>
        <dbReference type="ChEBI" id="CHEBI:15378"/>
        <dbReference type="ChEBI" id="CHEBI:57476"/>
        <dbReference type="ChEBI" id="CHEBI:57783"/>
        <dbReference type="ChEBI" id="CHEBI:58349"/>
        <dbReference type="ChEBI" id="CHEBI:537519"/>
        <dbReference type="EC" id="1.1.1.3"/>
    </reaction>
    <physiologicalReaction direction="right-to-left" evidence="11">
        <dbReference type="Rhea" id="RHEA:15763"/>
    </physiologicalReaction>
</comment>
<dbReference type="SUPFAM" id="SSF51735">
    <property type="entry name" value="NAD(P)-binding Rossmann-fold domains"/>
    <property type="match status" value="1"/>
</dbReference>
<dbReference type="EC" id="1.1.1.3" evidence="5 12"/>
<keyword evidence="8 12" id="KW-0521">NADP</keyword>
<feature type="transmembrane region" description="Helical" evidence="15">
    <location>
        <begin position="488"/>
        <end position="507"/>
    </location>
</feature>
<dbReference type="Pfam" id="PF01554">
    <property type="entry name" value="MatE"/>
    <property type="match status" value="2"/>
</dbReference>
<keyword evidence="15" id="KW-1133">Transmembrane helix</keyword>
<keyword evidence="15" id="KW-0812">Transmembrane</keyword>
<keyword evidence="18" id="KW-1185">Reference proteome</keyword>
<comment type="similarity">
    <text evidence="4">Belongs to the multi antimicrobial extrusion (MATE) (TC 2.A.66.1) family.</text>
</comment>
<dbReference type="GO" id="GO:0009088">
    <property type="term" value="P:threonine biosynthetic process"/>
    <property type="evidence" value="ECO:0007669"/>
    <property type="project" value="UniProtKB-UniPathway"/>
</dbReference>
<evidence type="ECO:0000256" key="12">
    <source>
        <dbReference type="RuleBase" id="RU000579"/>
    </source>
</evidence>
<comment type="cofactor">
    <cofactor evidence="1">
        <name>a metal cation</name>
        <dbReference type="ChEBI" id="CHEBI:25213"/>
    </cofactor>
</comment>
<dbReference type="GO" id="GO:0015297">
    <property type="term" value="F:antiporter activity"/>
    <property type="evidence" value="ECO:0007669"/>
    <property type="project" value="InterPro"/>
</dbReference>
<evidence type="ECO:0000256" key="11">
    <source>
        <dbReference type="ARBA" id="ARBA00048841"/>
    </source>
</evidence>
<keyword evidence="7 12" id="KW-0791">Threonine biosynthesis</keyword>
<accession>A0A6G1D4G4</accession>
<dbReference type="UniPathway" id="UPA00050">
    <property type="reaction ID" value="UER00063"/>
</dbReference>
<dbReference type="InterPro" id="IPR002528">
    <property type="entry name" value="MATE_fam"/>
</dbReference>
<keyword evidence="9 12" id="KW-0560">Oxidoreductase</keyword>
<evidence type="ECO:0000256" key="6">
    <source>
        <dbReference type="ARBA" id="ARBA00022605"/>
    </source>
</evidence>
<evidence type="ECO:0000256" key="5">
    <source>
        <dbReference type="ARBA" id="ARBA00013213"/>
    </source>
</evidence>
<evidence type="ECO:0000256" key="14">
    <source>
        <dbReference type="SAM" id="MobiDB-lite"/>
    </source>
</evidence>
<dbReference type="InterPro" id="IPR036291">
    <property type="entry name" value="NAD(P)-bd_dom_sf"/>
</dbReference>
<reference evidence="17 18" key="1">
    <citation type="submission" date="2019-11" db="EMBL/GenBank/DDBJ databases">
        <title>Whole genome sequence of Oryza granulata.</title>
        <authorList>
            <person name="Li W."/>
        </authorList>
    </citation>
    <scope>NUCLEOTIDE SEQUENCE [LARGE SCALE GENOMIC DNA]</scope>
    <source>
        <strain evidence="18">cv. Menghai</strain>
        <tissue evidence="17">Leaf</tissue>
    </source>
</reference>
<feature type="transmembrane region" description="Helical" evidence="15">
    <location>
        <begin position="228"/>
        <end position="254"/>
    </location>
</feature>
<feature type="transmembrane region" description="Helical" evidence="15">
    <location>
        <begin position="167"/>
        <end position="191"/>
    </location>
</feature>
<feature type="transmembrane region" description="Helical" evidence="15">
    <location>
        <begin position="455"/>
        <end position="476"/>
    </location>
</feature>
<evidence type="ECO:0000313" key="18">
    <source>
        <dbReference type="Proteomes" id="UP000479710"/>
    </source>
</evidence>
<dbReference type="CDD" id="cd13132">
    <property type="entry name" value="MATE_eukaryotic"/>
    <property type="match status" value="1"/>
</dbReference>
<dbReference type="InterPro" id="IPR001342">
    <property type="entry name" value="HDH_cat"/>
</dbReference>
<dbReference type="GO" id="GO:1990961">
    <property type="term" value="P:xenobiotic detoxification by transmembrane export across the plasma membrane"/>
    <property type="evidence" value="ECO:0007669"/>
    <property type="project" value="InterPro"/>
</dbReference>
<keyword evidence="10 12" id="KW-0486">Methionine biosynthesis</keyword>
<dbReference type="PANTHER" id="PTHR43070">
    <property type="match status" value="1"/>
</dbReference>
<comment type="pathway">
    <text evidence="2 12">Amino-acid biosynthesis; L-threonine biosynthesis; L-threonine from L-aspartate: step 3/5.</text>
</comment>
<organism evidence="17 18">
    <name type="scientific">Oryza meyeriana var. granulata</name>
    <dbReference type="NCBI Taxonomy" id="110450"/>
    <lineage>
        <taxon>Eukaryota</taxon>
        <taxon>Viridiplantae</taxon>
        <taxon>Streptophyta</taxon>
        <taxon>Embryophyta</taxon>
        <taxon>Tracheophyta</taxon>
        <taxon>Spermatophyta</taxon>
        <taxon>Magnoliopsida</taxon>
        <taxon>Liliopsida</taxon>
        <taxon>Poales</taxon>
        <taxon>Poaceae</taxon>
        <taxon>BOP clade</taxon>
        <taxon>Oryzoideae</taxon>
        <taxon>Oryzeae</taxon>
        <taxon>Oryzinae</taxon>
        <taxon>Oryza</taxon>
        <taxon>Oryza meyeriana</taxon>
    </lineage>
</organism>